<dbReference type="PANTHER" id="PTHR36918:SF1">
    <property type="entry name" value="PROTEIN-EXPORT PROTEIN SECB"/>
    <property type="match status" value="1"/>
</dbReference>
<dbReference type="GO" id="GO:0006457">
    <property type="term" value="P:protein folding"/>
    <property type="evidence" value="ECO:0007669"/>
    <property type="project" value="UniProtKB-UniRule"/>
</dbReference>
<dbReference type="Proteomes" id="UP000242447">
    <property type="component" value="Chromosome"/>
</dbReference>
<dbReference type="GO" id="GO:0015031">
    <property type="term" value="P:protein transport"/>
    <property type="evidence" value="ECO:0007669"/>
    <property type="project" value="UniProtKB-UniRule"/>
</dbReference>
<dbReference type="NCBIfam" id="NF004392">
    <property type="entry name" value="PRK05751.1-3"/>
    <property type="match status" value="1"/>
</dbReference>
<organism evidence="7 8">
    <name type="scientific">Ketogulonicigenium robustum</name>
    <dbReference type="NCBI Taxonomy" id="92947"/>
    <lineage>
        <taxon>Bacteria</taxon>
        <taxon>Pseudomonadati</taxon>
        <taxon>Pseudomonadota</taxon>
        <taxon>Alphaproteobacteria</taxon>
        <taxon>Rhodobacterales</taxon>
        <taxon>Roseobacteraceae</taxon>
        <taxon>Ketogulonicigenium</taxon>
    </lineage>
</organism>
<keyword evidence="2 6" id="KW-0813">Transport</keyword>
<dbReference type="SUPFAM" id="SSF54611">
    <property type="entry name" value="SecB-like"/>
    <property type="match status" value="1"/>
</dbReference>
<dbReference type="EMBL" id="CP019937">
    <property type="protein sequence ID" value="ARO15701.1"/>
    <property type="molecule type" value="Genomic_DNA"/>
</dbReference>
<dbReference type="GO" id="GO:0051082">
    <property type="term" value="F:unfolded protein binding"/>
    <property type="evidence" value="ECO:0007669"/>
    <property type="project" value="InterPro"/>
</dbReference>
<gene>
    <name evidence="6 7" type="primary">secB</name>
    <name evidence="7" type="ORF">BVG79_02361</name>
</gene>
<comment type="subunit">
    <text evidence="6">Homotetramer, a dimer of dimers. One homotetramer interacts with 1 SecA dimer.</text>
</comment>
<comment type="similarity">
    <text evidence="1 6">Belongs to the SecB family.</text>
</comment>
<comment type="subcellular location">
    <subcellularLocation>
        <location evidence="6">Cytoplasm</location>
    </subcellularLocation>
</comment>
<reference evidence="7 8" key="1">
    <citation type="submission" date="2017-02" db="EMBL/GenBank/DDBJ databases">
        <title>Ketogulonicigenium robustum SPU B003 Genome sequencing and assembly.</title>
        <authorList>
            <person name="Li Y."/>
            <person name="Liu L."/>
            <person name="Wang C."/>
            <person name="Zhang M."/>
            <person name="Zhang T."/>
            <person name="Zhang Y."/>
        </authorList>
    </citation>
    <scope>NUCLEOTIDE SEQUENCE [LARGE SCALE GENOMIC DNA]</scope>
    <source>
        <strain evidence="7 8">SPU_B003</strain>
    </source>
</reference>
<dbReference type="STRING" id="92947.BVG79_02361"/>
<evidence type="ECO:0000256" key="4">
    <source>
        <dbReference type="ARBA" id="ARBA00023010"/>
    </source>
</evidence>
<name>A0A1W6P2T1_9RHOB</name>
<evidence type="ECO:0000256" key="5">
    <source>
        <dbReference type="ARBA" id="ARBA00023186"/>
    </source>
</evidence>
<dbReference type="Gene3D" id="3.10.420.10">
    <property type="entry name" value="SecB-like"/>
    <property type="match status" value="1"/>
</dbReference>
<keyword evidence="8" id="KW-1185">Reference proteome</keyword>
<comment type="function">
    <text evidence="6">One of the proteins required for the normal export of preproteins out of the cell cytoplasm. It is a molecular chaperone that binds to a subset of precursor proteins, maintaining them in a translocation-competent state. It also specifically binds to its receptor SecA.</text>
</comment>
<keyword evidence="4 6" id="KW-0811">Translocation</keyword>
<keyword evidence="3 6" id="KW-0653">Protein transport</keyword>
<dbReference type="GO" id="GO:0005737">
    <property type="term" value="C:cytoplasm"/>
    <property type="evidence" value="ECO:0007669"/>
    <property type="project" value="UniProtKB-SubCell"/>
</dbReference>
<evidence type="ECO:0000313" key="8">
    <source>
        <dbReference type="Proteomes" id="UP000242447"/>
    </source>
</evidence>
<evidence type="ECO:0000256" key="3">
    <source>
        <dbReference type="ARBA" id="ARBA00022927"/>
    </source>
</evidence>
<dbReference type="PRINTS" id="PR01594">
    <property type="entry name" value="SECBCHAPRONE"/>
</dbReference>
<dbReference type="PANTHER" id="PTHR36918">
    <property type="match status" value="1"/>
</dbReference>
<dbReference type="InterPro" id="IPR003708">
    <property type="entry name" value="SecB"/>
</dbReference>
<dbReference type="InterPro" id="IPR035958">
    <property type="entry name" value="SecB-like_sf"/>
</dbReference>
<evidence type="ECO:0000256" key="2">
    <source>
        <dbReference type="ARBA" id="ARBA00022448"/>
    </source>
</evidence>
<dbReference type="HAMAP" id="MF_00821">
    <property type="entry name" value="SecB"/>
    <property type="match status" value="1"/>
</dbReference>
<evidence type="ECO:0000313" key="7">
    <source>
        <dbReference type="EMBL" id="ARO15701.1"/>
    </source>
</evidence>
<evidence type="ECO:0000256" key="1">
    <source>
        <dbReference type="ARBA" id="ARBA00009990"/>
    </source>
</evidence>
<dbReference type="NCBIfam" id="TIGR00809">
    <property type="entry name" value="secB"/>
    <property type="match status" value="1"/>
</dbReference>
<sequence>MRVNTRILTQYVRDLSFENVVARKGVTGNPQPEMQVQVSLDARKRSETQYEVITKLNLTSKSAGTNDVLFVIELEYAGIFHIEGIPADQLHPYLLVECPRITFPFVRRIVSDVARDGGFPSVNIDMIDFFGLYRNELARRVQAAKENGEGAAAPQPVIQ</sequence>
<dbReference type="Pfam" id="PF02556">
    <property type="entry name" value="SecB"/>
    <property type="match status" value="1"/>
</dbReference>
<keyword evidence="6" id="KW-0963">Cytoplasm</keyword>
<proteinExistence type="inferred from homology"/>
<protein>
    <recommendedName>
        <fullName evidence="6">Protein-export protein SecB</fullName>
    </recommendedName>
</protein>
<dbReference type="GO" id="GO:0051262">
    <property type="term" value="P:protein tetramerization"/>
    <property type="evidence" value="ECO:0007669"/>
    <property type="project" value="InterPro"/>
</dbReference>
<dbReference type="KEGG" id="kro:BVG79_02361"/>
<evidence type="ECO:0000256" key="6">
    <source>
        <dbReference type="HAMAP-Rule" id="MF_00821"/>
    </source>
</evidence>
<dbReference type="AlphaFoldDB" id="A0A1W6P2T1"/>
<accession>A0A1W6P2T1</accession>
<keyword evidence="5 6" id="KW-0143">Chaperone</keyword>